<feature type="compositionally biased region" description="Low complexity" evidence="1">
    <location>
        <begin position="93"/>
        <end position="122"/>
    </location>
</feature>
<accession>A0ABP9D7Y7</accession>
<dbReference type="EMBL" id="BAABIS010000001">
    <property type="protein sequence ID" value="GAA4833984.1"/>
    <property type="molecule type" value="Genomic_DNA"/>
</dbReference>
<protein>
    <recommendedName>
        <fullName evidence="4">Knr4/Smi1-like domain-containing protein</fullName>
    </recommendedName>
</protein>
<dbReference type="InterPro" id="IPR037883">
    <property type="entry name" value="Knr4/Smi1-like_sf"/>
</dbReference>
<organism evidence="2 3">
    <name type="scientific">Kitasatospora terrestris</name>
    <dbReference type="NCBI Taxonomy" id="258051"/>
    <lineage>
        <taxon>Bacteria</taxon>
        <taxon>Bacillati</taxon>
        <taxon>Actinomycetota</taxon>
        <taxon>Actinomycetes</taxon>
        <taxon>Kitasatosporales</taxon>
        <taxon>Streptomycetaceae</taxon>
        <taxon>Kitasatospora</taxon>
    </lineage>
</organism>
<reference evidence="3" key="1">
    <citation type="journal article" date="2019" name="Int. J. Syst. Evol. Microbiol.">
        <title>The Global Catalogue of Microorganisms (GCM) 10K type strain sequencing project: providing services to taxonomists for standard genome sequencing and annotation.</title>
        <authorList>
            <consortium name="The Broad Institute Genomics Platform"/>
            <consortium name="The Broad Institute Genome Sequencing Center for Infectious Disease"/>
            <person name="Wu L."/>
            <person name="Ma J."/>
        </authorList>
    </citation>
    <scope>NUCLEOTIDE SEQUENCE [LARGE SCALE GENOMIC DNA]</scope>
    <source>
        <strain evidence="3">JCM 13006</strain>
    </source>
</reference>
<evidence type="ECO:0008006" key="4">
    <source>
        <dbReference type="Google" id="ProtNLM"/>
    </source>
</evidence>
<name>A0ABP9D7Y7_9ACTN</name>
<proteinExistence type="predicted"/>
<evidence type="ECO:0000313" key="2">
    <source>
        <dbReference type="EMBL" id="GAA4833984.1"/>
    </source>
</evidence>
<sequence length="133" mass="13904">MAVERPGADALEHVSRLLPHPVGVAPKDWEPIRRRLGTDLPTDYKAFIDSYGGGCVDTYLWILEPGCANEFYDLIDADGSGRGPTRSCGPGARRSPPSSTGPVPGSSRGRPPTTASSSSGSSDPARIPTNGPS</sequence>
<gene>
    <name evidence="2" type="ORF">GCM10023235_05630</name>
</gene>
<feature type="region of interest" description="Disordered" evidence="1">
    <location>
        <begin position="75"/>
        <end position="133"/>
    </location>
</feature>
<evidence type="ECO:0000313" key="3">
    <source>
        <dbReference type="Proteomes" id="UP001501752"/>
    </source>
</evidence>
<comment type="caution">
    <text evidence="2">The sequence shown here is derived from an EMBL/GenBank/DDBJ whole genome shotgun (WGS) entry which is preliminary data.</text>
</comment>
<dbReference type="SUPFAM" id="SSF160631">
    <property type="entry name" value="SMI1/KNR4-like"/>
    <property type="match status" value="1"/>
</dbReference>
<dbReference type="Proteomes" id="UP001501752">
    <property type="component" value="Unassembled WGS sequence"/>
</dbReference>
<evidence type="ECO:0000256" key="1">
    <source>
        <dbReference type="SAM" id="MobiDB-lite"/>
    </source>
</evidence>
<keyword evidence="3" id="KW-1185">Reference proteome</keyword>